<proteinExistence type="predicted"/>
<name>A0A1B0B3Z5_9MUSC</name>
<dbReference type="AlphaFoldDB" id="A0A1B0B3Z5"/>
<dbReference type="VEuPathDB" id="VectorBase:GPPI018101"/>
<evidence type="ECO:0000313" key="1">
    <source>
        <dbReference type="EnsemblMetazoa" id="GPPI018101-PA"/>
    </source>
</evidence>
<dbReference type="EMBL" id="JXJN01008129">
    <property type="status" value="NOT_ANNOTATED_CDS"/>
    <property type="molecule type" value="Genomic_DNA"/>
</dbReference>
<keyword evidence="2" id="KW-1185">Reference proteome</keyword>
<organism evidence="1 2">
    <name type="scientific">Glossina palpalis gambiensis</name>
    <dbReference type="NCBI Taxonomy" id="67801"/>
    <lineage>
        <taxon>Eukaryota</taxon>
        <taxon>Metazoa</taxon>
        <taxon>Ecdysozoa</taxon>
        <taxon>Arthropoda</taxon>
        <taxon>Hexapoda</taxon>
        <taxon>Insecta</taxon>
        <taxon>Pterygota</taxon>
        <taxon>Neoptera</taxon>
        <taxon>Endopterygota</taxon>
        <taxon>Diptera</taxon>
        <taxon>Brachycera</taxon>
        <taxon>Muscomorpha</taxon>
        <taxon>Hippoboscoidea</taxon>
        <taxon>Glossinidae</taxon>
        <taxon>Glossina</taxon>
    </lineage>
</organism>
<dbReference type="Proteomes" id="UP000092460">
    <property type="component" value="Unassembled WGS sequence"/>
</dbReference>
<protein>
    <submittedName>
        <fullName evidence="1">Uncharacterized protein</fullName>
    </submittedName>
</protein>
<reference evidence="1" key="2">
    <citation type="submission" date="2020-05" db="UniProtKB">
        <authorList>
            <consortium name="EnsemblMetazoa"/>
        </authorList>
    </citation>
    <scope>IDENTIFICATION</scope>
    <source>
        <strain evidence="1">IAEA</strain>
    </source>
</reference>
<accession>A0A1B0B3Z5</accession>
<dbReference type="EnsemblMetazoa" id="GPPI018101-RA">
    <property type="protein sequence ID" value="GPPI018101-PA"/>
    <property type="gene ID" value="GPPI018101"/>
</dbReference>
<sequence length="88" mass="10020">MMFLLLRFLELPNTIIMVSYNRYFYESNIFNYSMQDVPSECAVSTSLGVNSTDMLGKKYYRHAAHRLTIAGSVTTTNIIVEQLLSATI</sequence>
<evidence type="ECO:0000313" key="2">
    <source>
        <dbReference type="Proteomes" id="UP000092460"/>
    </source>
</evidence>
<reference evidence="2" key="1">
    <citation type="submission" date="2015-01" db="EMBL/GenBank/DDBJ databases">
        <authorList>
            <person name="Aksoy S."/>
            <person name="Warren W."/>
            <person name="Wilson R.K."/>
        </authorList>
    </citation>
    <scope>NUCLEOTIDE SEQUENCE [LARGE SCALE GENOMIC DNA]</scope>
    <source>
        <strain evidence="2">IAEA</strain>
    </source>
</reference>